<organism evidence="1 2">
    <name type="scientific">Patella caerulea</name>
    <name type="common">Rayed Mediterranean limpet</name>
    <dbReference type="NCBI Taxonomy" id="87958"/>
    <lineage>
        <taxon>Eukaryota</taxon>
        <taxon>Metazoa</taxon>
        <taxon>Spiralia</taxon>
        <taxon>Lophotrochozoa</taxon>
        <taxon>Mollusca</taxon>
        <taxon>Gastropoda</taxon>
        <taxon>Patellogastropoda</taxon>
        <taxon>Patelloidea</taxon>
        <taxon>Patellidae</taxon>
        <taxon>Patella</taxon>
    </lineage>
</organism>
<proteinExistence type="predicted"/>
<accession>A0AAN8Q267</accession>
<dbReference type="EMBL" id="JAZGQO010000001">
    <property type="protein sequence ID" value="KAK6195401.1"/>
    <property type="molecule type" value="Genomic_DNA"/>
</dbReference>
<dbReference type="GO" id="GO:0007030">
    <property type="term" value="P:Golgi organization"/>
    <property type="evidence" value="ECO:0007669"/>
    <property type="project" value="TreeGrafter"/>
</dbReference>
<protein>
    <submittedName>
        <fullName evidence="1">Uncharacterized protein</fullName>
    </submittedName>
</protein>
<evidence type="ECO:0000313" key="2">
    <source>
        <dbReference type="Proteomes" id="UP001347796"/>
    </source>
</evidence>
<dbReference type="AlphaFoldDB" id="A0AAN8Q267"/>
<dbReference type="GO" id="GO:0009306">
    <property type="term" value="P:protein secretion"/>
    <property type="evidence" value="ECO:0007669"/>
    <property type="project" value="TreeGrafter"/>
</dbReference>
<comment type="caution">
    <text evidence="1">The sequence shown here is derived from an EMBL/GenBank/DDBJ whole genome shotgun (WGS) entry which is preliminary data.</text>
</comment>
<evidence type="ECO:0000313" key="1">
    <source>
        <dbReference type="EMBL" id="KAK6195401.1"/>
    </source>
</evidence>
<gene>
    <name evidence="1" type="ORF">SNE40_000840</name>
</gene>
<name>A0AAN8Q267_PATCE</name>
<dbReference type="Pfam" id="PF05742">
    <property type="entry name" value="TANGO2"/>
    <property type="match status" value="1"/>
</dbReference>
<sequence>MCLLFLLVNNNAKADEYKLVLVNNRDEYWNRPTKLADFWGKDLNCISGLDDEPGREGGTWLGMNKNGRIGILLNIFGEMDPNKKGRGFFVSDFLSSTEDPTDYISKFSSDKSSYNGFHLILLDHSKSGYNVNYFTNFDEDNLSKRLNREESIGISNSPYHKPWQKVLNGQPRFQSVINQYPRTRDKDQLIDGLFNLMLDKTQLYPDPVLIKMSGQKSDKLCDESVLKQRSALCVCCPTIEYGTRTTTIILVSGSGECNYIEKTLVLPFNPDDPQYITKSHQFNLTPE</sequence>
<dbReference type="InterPro" id="IPR008551">
    <property type="entry name" value="TANGO2"/>
</dbReference>
<dbReference type="PANTHER" id="PTHR17985:SF8">
    <property type="entry name" value="TRANSPORT AND GOLGI ORGANIZATION PROTEIN 2 HOMOLOG"/>
    <property type="match status" value="1"/>
</dbReference>
<keyword evidence="2" id="KW-1185">Reference proteome</keyword>
<reference evidence="1 2" key="1">
    <citation type="submission" date="2024-01" db="EMBL/GenBank/DDBJ databases">
        <title>The genome of the rayed Mediterranean limpet Patella caerulea (Linnaeus, 1758).</title>
        <authorList>
            <person name="Anh-Thu Weber A."/>
            <person name="Halstead-Nussloch G."/>
        </authorList>
    </citation>
    <scope>NUCLEOTIDE SEQUENCE [LARGE SCALE GENOMIC DNA]</scope>
    <source>
        <strain evidence="1">AATW-2023a</strain>
        <tissue evidence="1">Whole specimen</tissue>
    </source>
</reference>
<dbReference type="Proteomes" id="UP001347796">
    <property type="component" value="Unassembled WGS sequence"/>
</dbReference>
<dbReference type="PANTHER" id="PTHR17985">
    <property type="entry name" value="SER/THR-RICH PROTEIN T10 IN DGCR REGION"/>
    <property type="match status" value="1"/>
</dbReference>
<dbReference type="GO" id="GO:0005794">
    <property type="term" value="C:Golgi apparatus"/>
    <property type="evidence" value="ECO:0007669"/>
    <property type="project" value="TreeGrafter"/>
</dbReference>